<evidence type="ECO:0000256" key="5">
    <source>
        <dbReference type="HAMAP-Rule" id="MF_00299"/>
    </source>
</evidence>
<dbReference type="GO" id="GO:0000215">
    <property type="term" value="F:tRNA 2'-phosphotransferase activity"/>
    <property type="evidence" value="ECO:0007669"/>
    <property type="project" value="TreeGrafter"/>
</dbReference>
<dbReference type="EMBL" id="FMZE01000002">
    <property type="protein sequence ID" value="SDC57143.1"/>
    <property type="molecule type" value="Genomic_DNA"/>
</dbReference>
<protein>
    <recommendedName>
        <fullName evidence="5">Probable RNA 2'-phosphotransferase</fullName>
        <ecNumber evidence="5">2.7.1.-</ecNumber>
    </recommendedName>
</protein>
<dbReference type="PANTHER" id="PTHR12684:SF2">
    <property type="entry name" value="TRNA 2'-PHOSPHOTRANSFERASE 1"/>
    <property type="match status" value="1"/>
</dbReference>
<dbReference type="Gene3D" id="3.20.170.30">
    <property type="match status" value="1"/>
</dbReference>
<evidence type="ECO:0000256" key="2">
    <source>
        <dbReference type="ARBA" id="ARBA00022679"/>
    </source>
</evidence>
<dbReference type="GO" id="GO:0003950">
    <property type="term" value="F:NAD+ poly-ADP-ribosyltransferase activity"/>
    <property type="evidence" value="ECO:0007669"/>
    <property type="project" value="InterPro"/>
</dbReference>
<name>A0A1G6MNK8_9PSEU</name>
<evidence type="ECO:0000256" key="4">
    <source>
        <dbReference type="ARBA" id="ARBA00025212"/>
    </source>
</evidence>
<evidence type="ECO:0000313" key="6">
    <source>
        <dbReference type="EMBL" id="SDC57143.1"/>
    </source>
</evidence>
<dbReference type="Pfam" id="PF01885">
    <property type="entry name" value="PTS_2-RNA"/>
    <property type="match status" value="1"/>
</dbReference>
<dbReference type="InterPro" id="IPR042081">
    <property type="entry name" value="RNA_2'-PTrans_C"/>
</dbReference>
<gene>
    <name evidence="5" type="primary">kptA</name>
    <name evidence="6" type="ORF">SAMN05421630_102624</name>
</gene>
<evidence type="ECO:0000313" key="7">
    <source>
        <dbReference type="Proteomes" id="UP000199494"/>
    </source>
</evidence>
<evidence type="ECO:0000256" key="3">
    <source>
        <dbReference type="ARBA" id="ARBA00023027"/>
    </source>
</evidence>
<dbReference type="InterPro" id="IPR002745">
    <property type="entry name" value="Ptrans_KptA/Tpt1"/>
</dbReference>
<dbReference type="InterPro" id="IPR042080">
    <property type="entry name" value="RNA_2'-PTrans_N"/>
</dbReference>
<dbReference type="SUPFAM" id="SSF56399">
    <property type="entry name" value="ADP-ribosylation"/>
    <property type="match status" value="1"/>
</dbReference>
<keyword evidence="3 5" id="KW-0520">NAD</keyword>
<keyword evidence="2 5" id="KW-0808">Transferase</keyword>
<reference evidence="6 7" key="1">
    <citation type="submission" date="2016-10" db="EMBL/GenBank/DDBJ databases">
        <authorList>
            <person name="de Groot N.N."/>
        </authorList>
    </citation>
    <scope>NUCLEOTIDE SEQUENCE [LARGE SCALE GENOMIC DNA]</scope>
    <source>
        <strain evidence="6 7">CGMCC 4.5506</strain>
    </source>
</reference>
<evidence type="ECO:0000256" key="1">
    <source>
        <dbReference type="ARBA" id="ARBA00009836"/>
    </source>
</evidence>
<dbReference type="HAMAP" id="MF_00299">
    <property type="entry name" value="KptA"/>
    <property type="match status" value="1"/>
</dbReference>
<sequence>MSKRLSLYLRHAPERIGIQLDEGGWVEVDVLLAALAGKGIALTRAQLNEVVVTNDKRRFAFDHTGTRIRANQGHSVAVELDLPVRVPPALLYHGTVAAFLPTIRESGLLPMKRHDVHLSATVGTARTVGSRRGEPVVLTVDAAAMTREGHEFRLSANGVWLAREVPPRFLSIPTSSG</sequence>
<dbReference type="Proteomes" id="UP000199494">
    <property type="component" value="Unassembled WGS sequence"/>
</dbReference>
<organism evidence="6 7">
    <name type="scientific">Prauserella marina</name>
    <dbReference type="NCBI Taxonomy" id="530584"/>
    <lineage>
        <taxon>Bacteria</taxon>
        <taxon>Bacillati</taxon>
        <taxon>Actinomycetota</taxon>
        <taxon>Actinomycetes</taxon>
        <taxon>Pseudonocardiales</taxon>
        <taxon>Pseudonocardiaceae</taxon>
        <taxon>Prauserella</taxon>
    </lineage>
</organism>
<accession>A0A1G6MNK8</accession>
<keyword evidence="7" id="KW-1185">Reference proteome</keyword>
<dbReference type="EC" id="2.7.1.-" evidence="5"/>
<dbReference type="NCBIfam" id="NF002014">
    <property type="entry name" value="PRK00819.1-4"/>
    <property type="match status" value="1"/>
</dbReference>
<dbReference type="Gene3D" id="1.10.10.970">
    <property type="entry name" value="RNA 2'-phosphotransferase, Tpt1/KptA family, N-terminal domain"/>
    <property type="match status" value="1"/>
</dbReference>
<dbReference type="GO" id="GO:0006388">
    <property type="term" value="P:tRNA splicing, via endonucleolytic cleavage and ligation"/>
    <property type="evidence" value="ECO:0007669"/>
    <property type="project" value="UniProtKB-UniRule"/>
</dbReference>
<dbReference type="PANTHER" id="PTHR12684">
    <property type="entry name" value="PUTATIVE PHOSPHOTRANSFERASE"/>
    <property type="match status" value="1"/>
</dbReference>
<comment type="similarity">
    <text evidence="1 5">Belongs to the KptA/TPT1 family.</text>
</comment>
<dbReference type="AlphaFoldDB" id="A0A1G6MNK8"/>
<dbReference type="InterPro" id="IPR022928">
    <property type="entry name" value="RNA_2'-PTrans_KptA"/>
</dbReference>
<dbReference type="STRING" id="530584.SAMN05421630_102624"/>
<comment type="function">
    <text evidence="4 5">Removes the 2'-phosphate from RNA via an intermediate in which the phosphate is ADP-ribosylated by NAD followed by a presumed transesterification to release the RNA and generate ADP-ribose 1''-2''-cyclic phosphate (APPR&gt;P). May function as an ADP-ribosylase.</text>
</comment>
<proteinExistence type="inferred from homology"/>